<evidence type="ECO:0000259" key="6">
    <source>
        <dbReference type="Pfam" id="PF17678"/>
    </source>
</evidence>
<name>A0ABY6D4C9_9BACT</name>
<reference evidence="7" key="1">
    <citation type="submission" date="2022-10" db="EMBL/GenBank/DDBJ databases">
        <title>Comparative genomics and taxonomic characterization of three novel marine species of genus Reichenbachiella exhibiting antioxidant and polysaccharide degradation activities.</title>
        <authorList>
            <person name="Muhammad N."/>
            <person name="Lee Y.-J."/>
            <person name="Ko J."/>
            <person name="Kim S.-G."/>
        </authorList>
    </citation>
    <scope>NUCLEOTIDE SEQUENCE</scope>
    <source>
        <strain evidence="7">Wsw4-B4</strain>
    </source>
</reference>
<dbReference type="Gene3D" id="2.70.98.10">
    <property type="match status" value="1"/>
</dbReference>
<feature type="domain" description="Glycosyl hydrolase family 92 N-terminal" evidence="6">
    <location>
        <begin position="43"/>
        <end position="275"/>
    </location>
</feature>
<dbReference type="InterPro" id="IPR014718">
    <property type="entry name" value="GH-type_carb-bd"/>
</dbReference>
<evidence type="ECO:0000256" key="2">
    <source>
        <dbReference type="ARBA" id="ARBA00011245"/>
    </source>
</evidence>
<dbReference type="EMBL" id="CP106735">
    <property type="protein sequence ID" value="UXX80996.1"/>
    <property type="molecule type" value="Genomic_DNA"/>
</dbReference>
<feature type="domain" description="Glycosyl hydrolase family 92" evidence="5">
    <location>
        <begin position="281"/>
        <end position="772"/>
    </location>
</feature>
<sequence>MNKIEMVRNMNIKKLNLYLLVLLSLFSACQSKKTTPLLEVADYVNPFIGTTATGNTFPGAVLPSGMAAVSPHNIYDKALSESTQTGIYVYGEPYIYGFGQTHLSGVGCHMMGNVILNPSTGDLQVKPIENRSAYENEIANPGYYSVDLTDTKIKAELSATMRVGLNKFSFPKGQAHVTLDMSHPVNTINGGQIKIVSPTELEGYEIDGGFCGSKIRHKVFYVAQFSQAAAAVGYYVNGKKVSEEHLTEVEGDNVGAYLTYDFEAPTELVVKVGISYVSIENARKNIEAEVPDFDFEKVRTAAATAWDSKLNRISLEGGSEEEKEVFYSALYHTLILPFEINDANGDYPAYQSTDTKILPFVGREDTVGINQPTKVLNSKEPRYSAMSLWDTYRTTHPLFALVYPDMQTKMVKSMLGMYQESGRLPMWPLIDQECGCMVGDPATLVIADTYMKGLRNYDVDLAYEAMTANANYPEEGGNGLRAGGTEYARDGYIPEDKKIDLRVWGTVSTALEYAHADAGLANVAKDLGKMGDYEKYRNRSLAYQNYWNKETGFLQAKNSDGSWLTPFDPLSTAGEIEGFDHLGGLGYVEGNAWQYLFFVPHDPEGLQQLMGGEIKYLDKLQACFDRDLFVLWNEPDMSYPYFFNHVKGEEWRTQKYVQESLKKHFNTSAAGLPGNDDAGTLSCWAVFSMMGLYPDCPGTPRYQLTTPTFDKVMIKLDTNYYKGKSIVLQKTALSDSDSFEKIKSILLNGKPNTTYEVSHDDLTAGAKLEFVIAE</sequence>
<dbReference type="Pfam" id="PF17678">
    <property type="entry name" value="Glyco_hydro_92N"/>
    <property type="match status" value="1"/>
</dbReference>
<evidence type="ECO:0000256" key="3">
    <source>
        <dbReference type="ARBA" id="ARBA00022837"/>
    </source>
</evidence>
<dbReference type="InterPro" id="IPR008928">
    <property type="entry name" value="6-hairpin_glycosidase_sf"/>
</dbReference>
<keyword evidence="8" id="KW-1185">Reference proteome</keyword>
<evidence type="ECO:0000256" key="4">
    <source>
        <dbReference type="SAM" id="SignalP"/>
    </source>
</evidence>
<accession>A0ABY6D4C9</accession>
<dbReference type="PANTHER" id="PTHR12143:SF39">
    <property type="entry name" value="SECRETED PROTEIN"/>
    <property type="match status" value="1"/>
</dbReference>
<dbReference type="InterPro" id="IPR041371">
    <property type="entry name" value="GH92_N"/>
</dbReference>
<dbReference type="RefSeq" id="WP_263052725.1">
    <property type="nucleotide sequence ID" value="NZ_CP106735.1"/>
</dbReference>
<feature type="signal peptide" evidence="4">
    <location>
        <begin position="1"/>
        <end position="29"/>
    </location>
</feature>
<dbReference type="EC" id="3.2.1.-" evidence="7"/>
<gene>
    <name evidence="7" type="ORF">N7E81_07775</name>
</gene>
<dbReference type="GO" id="GO:0016798">
    <property type="term" value="F:hydrolase activity, acting on glycosyl bonds"/>
    <property type="evidence" value="ECO:0007669"/>
    <property type="project" value="UniProtKB-KW"/>
</dbReference>
<dbReference type="Pfam" id="PF07971">
    <property type="entry name" value="Glyco_hydro_92"/>
    <property type="match status" value="1"/>
</dbReference>
<feature type="chain" id="PRO_5045189620" evidence="4">
    <location>
        <begin position="30"/>
        <end position="774"/>
    </location>
</feature>
<dbReference type="PANTHER" id="PTHR12143">
    <property type="entry name" value="PEPTIDE N-GLYCANASE PNGASE -RELATED"/>
    <property type="match status" value="1"/>
</dbReference>
<evidence type="ECO:0000313" key="7">
    <source>
        <dbReference type="EMBL" id="UXX80996.1"/>
    </source>
</evidence>
<dbReference type="Gene3D" id="1.20.1610.10">
    <property type="entry name" value="alpha-1,2-mannosidases domains"/>
    <property type="match status" value="1"/>
</dbReference>
<evidence type="ECO:0000256" key="1">
    <source>
        <dbReference type="ARBA" id="ARBA00001913"/>
    </source>
</evidence>
<keyword evidence="4" id="KW-0732">Signal</keyword>
<dbReference type="NCBIfam" id="TIGR01180">
    <property type="entry name" value="aman2_put"/>
    <property type="match status" value="1"/>
</dbReference>
<proteinExistence type="predicted"/>
<organism evidence="7 8">
    <name type="scientific">Reichenbachiella carrageenanivorans</name>
    <dbReference type="NCBI Taxonomy" id="2979869"/>
    <lineage>
        <taxon>Bacteria</taxon>
        <taxon>Pseudomonadati</taxon>
        <taxon>Bacteroidota</taxon>
        <taxon>Cytophagia</taxon>
        <taxon>Cytophagales</taxon>
        <taxon>Reichenbachiellaceae</taxon>
        <taxon>Reichenbachiella</taxon>
    </lineage>
</organism>
<dbReference type="InterPro" id="IPR012939">
    <property type="entry name" value="Glyco_hydro_92"/>
</dbReference>
<dbReference type="Gene3D" id="1.20.1050.60">
    <property type="entry name" value="alpha-1,2-mannosidase"/>
    <property type="match status" value="1"/>
</dbReference>
<keyword evidence="7" id="KW-0326">Glycosidase</keyword>
<keyword evidence="3" id="KW-0106">Calcium</keyword>
<dbReference type="PROSITE" id="PS51257">
    <property type="entry name" value="PROKAR_LIPOPROTEIN"/>
    <property type="match status" value="1"/>
</dbReference>
<evidence type="ECO:0000313" key="8">
    <source>
        <dbReference type="Proteomes" id="UP001062165"/>
    </source>
</evidence>
<dbReference type="InterPro" id="IPR005887">
    <property type="entry name" value="GH92_a_mannosidase_put"/>
</dbReference>
<comment type="subunit">
    <text evidence="2">Monomer.</text>
</comment>
<dbReference type="Proteomes" id="UP001062165">
    <property type="component" value="Chromosome"/>
</dbReference>
<comment type="cofactor">
    <cofactor evidence="1">
        <name>Ca(2+)</name>
        <dbReference type="ChEBI" id="CHEBI:29108"/>
    </cofactor>
</comment>
<evidence type="ECO:0000259" key="5">
    <source>
        <dbReference type="Pfam" id="PF07971"/>
    </source>
</evidence>
<protein>
    <submittedName>
        <fullName evidence="7">GH92 family glycosyl hydrolase</fullName>
        <ecNumber evidence="7">3.2.1.-</ecNumber>
    </submittedName>
</protein>
<dbReference type="Gene3D" id="3.30.2080.10">
    <property type="entry name" value="GH92 mannosidase domain"/>
    <property type="match status" value="1"/>
</dbReference>
<keyword evidence="7" id="KW-0378">Hydrolase</keyword>
<dbReference type="InterPro" id="IPR050883">
    <property type="entry name" value="PNGase"/>
</dbReference>
<dbReference type="SUPFAM" id="SSF48208">
    <property type="entry name" value="Six-hairpin glycosidases"/>
    <property type="match status" value="1"/>
</dbReference>